<dbReference type="CDD" id="cd12913">
    <property type="entry name" value="PDC1_MCP_like"/>
    <property type="match status" value="1"/>
</dbReference>
<evidence type="ECO:0000313" key="1">
    <source>
        <dbReference type="EMBL" id="MCQ3023904.1"/>
    </source>
</evidence>
<dbReference type="RefSeq" id="WP_255884914.1">
    <property type="nucleotide sequence ID" value="NZ_JANAKN010000106.1"/>
</dbReference>
<evidence type="ECO:0000313" key="2">
    <source>
        <dbReference type="Proteomes" id="UP001206018"/>
    </source>
</evidence>
<gene>
    <name evidence="1" type="ORF">NLO85_25965</name>
</gene>
<accession>A0AAW5JEI3</accession>
<dbReference type="EMBL" id="JANAKN010000106">
    <property type="protein sequence ID" value="MCQ3023904.1"/>
    <property type="molecule type" value="Genomic_DNA"/>
</dbReference>
<proteinExistence type="predicted"/>
<organism evidence="1 2">
    <name type="scientific">Pseudomonas savastanoi</name>
    <name type="common">Pseudomonas syringae pv. savastanoi</name>
    <dbReference type="NCBI Taxonomy" id="29438"/>
    <lineage>
        <taxon>Bacteria</taxon>
        <taxon>Pseudomonadati</taxon>
        <taxon>Pseudomonadota</taxon>
        <taxon>Gammaproteobacteria</taxon>
        <taxon>Pseudomonadales</taxon>
        <taxon>Pseudomonadaceae</taxon>
        <taxon>Pseudomonas</taxon>
    </lineage>
</organism>
<reference evidence="1" key="1">
    <citation type="submission" date="2022-07" db="EMBL/GenBank/DDBJ databases">
        <title>The diversity of lipopeptides in the P. syringae complex parallels phylogeny and sheds light on structural diversification during evolutionary history.</title>
        <authorList>
            <person name="Bricout A."/>
            <person name="Morris C.E."/>
            <person name="Chandeysson C."/>
            <person name="Duban M."/>
            <person name="Boistel C."/>
            <person name="Chataigne G."/>
            <person name="Lecouturier D."/>
            <person name="Jacques P."/>
            <person name="Leclere V."/>
            <person name="Rochex A."/>
        </authorList>
    </citation>
    <scope>NUCLEOTIDE SEQUENCE</scope>
    <source>
        <strain evidence="1">LYR0002</strain>
    </source>
</reference>
<sequence>MNEFLKQAAYSAFEKVFDELRLISSQFTQVIEDKSTHSGKVMESHVKQMRPTLVRALMRLDGSAFSLGIILDENVIPGTDYALSWLELSTDGSIQEDSNSRYPWRGNFYEYSKAEWMNLPRINREPVVVGPYVDFDKYLLTLAVPIIVSDQFIGVAAADVRLDDFERSVAYPLSRFELPCMIVNSEGRVVVSNTTSHPVGSINDAYKTLGTPIQLCGWRIIHIKAP</sequence>
<dbReference type="AlphaFoldDB" id="A0AAW5JEI3"/>
<protein>
    <submittedName>
        <fullName evidence="1">Cache domain-containing protein</fullName>
    </submittedName>
</protein>
<comment type="caution">
    <text evidence="1">The sequence shown here is derived from an EMBL/GenBank/DDBJ whole genome shotgun (WGS) entry which is preliminary data.</text>
</comment>
<dbReference type="Proteomes" id="UP001206018">
    <property type="component" value="Unassembled WGS sequence"/>
</dbReference>
<dbReference type="Gene3D" id="3.30.450.20">
    <property type="entry name" value="PAS domain"/>
    <property type="match status" value="1"/>
</dbReference>
<name>A0AAW5JEI3_PSESS</name>